<evidence type="ECO:0000256" key="14">
    <source>
        <dbReference type="RuleBase" id="RU000584"/>
    </source>
</evidence>
<feature type="domain" description="Glutamyl-tRNA reductase N-terminal" evidence="17">
    <location>
        <begin position="6"/>
        <end position="156"/>
    </location>
</feature>
<evidence type="ECO:0000259" key="15">
    <source>
        <dbReference type="Pfam" id="PF00745"/>
    </source>
</evidence>
<dbReference type="NCBIfam" id="TIGR01035">
    <property type="entry name" value="hemA"/>
    <property type="match status" value="1"/>
</dbReference>
<dbReference type="SUPFAM" id="SSF69075">
    <property type="entry name" value="Glutamyl tRNA-reductase dimerization domain"/>
    <property type="match status" value="1"/>
</dbReference>
<dbReference type="FunFam" id="3.30.460.30:FF:000001">
    <property type="entry name" value="Glutamyl-tRNA reductase"/>
    <property type="match status" value="1"/>
</dbReference>
<comment type="caution">
    <text evidence="18">The sequence shown here is derived from an EMBL/GenBank/DDBJ whole genome shotgun (WGS) entry which is preliminary data.</text>
</comment>
<comment type="domain">
    <text evidence="9">Possesses an unusual extended V-shaped dimeric structure with each monomer consisting of three distinct domains arranged along a curved 'spinal' alpha-helix. The N-terminal catalytic domain specifically recognizes the glutamate moiety of the substrate. The second domain is the NADPH-binding domain, and the third C-terminal domain is responsible for dimerization.</text>
</comment>
<dbReference type="GO" id="GO:0008883">
    <property type="term" value="F:glutamyl-tRNA reductase activity"/>
    <property type="evidence" value="ECO:0007669"/>
    <property type="project" value="UniProtKB-UniRule"/>
</dbReference>
<dbReference type="FunFam" id="3.40.50.720:FF:000031">
    <property type="entry name" value="Glutamyl-tRNA reductase"/>
    <property type="match status" value="1"/>
</dbReference>
<evidence type="ECO:0000256" key="1">
    <source>
        <dbReference type="ARBA" id="ARBA00005059"/>
    </source>
</evidence>
<dbReference type="InterPro" id="IPR006151">
    <property type="entry name" value="Shikm_DH/Glu-tRNA_Rdtase"/>
</dbReference>
<comment type="miscellaneous">
    <text evidence="9">During catalysis, the active site Cys acts as a nucleophile attacking the alpha-carbonyl group of tRNA-bound glutamate with the formation of a thioester intermediate between enzyme and glutamate, and the concomitant release of tRNA(Glu). The thioester intermediate is finally reduced by direct hydride transfer from NADPH, to form the product GSA.</text>
</comment>
<evidence type="ECO:0000256" key="6">
    <source>
        <dbReference type="ARBA" id="ARBA00023244"/>
    </source>
</evidence>
<dbReference type="PANTHER" id="PTHR43013:SF1">
    <property type="entry name" value="GLUTAMYL-TRNA REDUCTASE"/>
    <property type="match status" value="1"/>
</dbReference>
<dbReference type="AlphaFoldDB" id="A0A0D8L5E4"/>
<comment type="subunit">
    <text evidence="9">Homodimer.</text>
</comment>
<dbReference type="PIRSF" id="PIRSF000445">
    <property type="entry name" value="4pyrrol_synth_GluRdtase"/>
    <property type="match status" value="1"/>
</dbReference>
<comment type="similarity">
    <text evidence="2 9 14">Belongs to the glutamyl-tRNA reductase family.</text>
</comment>
<dbReference type="InterPro" id="IPR036291">
    <property type="entry name" value="NAD(P)-bd_dom_sf"/>
</dbReference>
<dbReference type="CDD" id="cd05213">
    <property type="entry name" value="NAD_bind_Glutamyl_tRNA_reduct"/>
    <property type="match status" value="1"/>
</dbReference>
<accession>A0A0D8L5E4</accession>
<evidence type="ECO:0000256" key="12">
    <source>
        <dbReference type="PIRSR" id="PIRSR000445-3"/>
    </source>
</evidence>
<evidence type="ECO:0000256" key="13">
    <source>
        <dbReference type="PIRSR" id="PIRSR000445-4"/>
    </source>
</evidence>
<dbReference type="Gene3D" id="3.30.460.30">
    <property type="entry name" value="Glutamyl-tRNA reductase, N-terminal domain"/>
    <property type="match status" value="1"/>
</dbReference>
<feature type="binding site" evidence="9 11">
    <location>
        <begin position="49"/>
        <end position="52"/>
    </location>
    <ligand>
        <name>substrate</name>
    </ligand>
</feature>
<dbReference type="InterPro" id="IPR000343">
    <property type="entry name" value="4pyrrol_synth_GluRdtase"/>
</dbReference>
<dbReference type="InterPro" id="IPR015896">
    <property type="entry name" value="4pyrrol_synth_GluRdtase_dimer"/>
</dbReference>
<dbReference type="SUPFAM" id="SSF69742">
    <property type="entry name" value="Glutamyl tRNA-reductase catalytic, N-terminal domain"/>
    <property type="match status" value="1"/>
</dbReference>
<evidence type="ECO:0000256" key="5">
    <source>
        <dbReference type="ARBA" id="ARBA00023002"/>
    </source>
</evidence>
<evidence type="ECO:0000313" key="18">
    <source>
        <dbReference type="EMBL" id="KJF76954.1"/>
    </source>
</evidence>
<keyword evidence="6 9" id="KW-0627">Porphyrin biosynthesis</keyword>
<evidence type="ECO:0000256" key="4">
    <source>
        <dbReference type="ARBA" id="ARBA00022857"/>
    </source>
</evidence>
<dbReference type="Pfam" id="PF05201">
    <property type="entry name" value="GlutR_N"/>
    <property type="match status" value="1"/>
</dbReference>
<dbReference type="Proteomes" id="UP000032582">
    <property type="component" value="Unassembled WGS sequence"/>
</dbReference>
<proteinExistence type="inferred from homology"/>
<comment type="pathway">
    <text evidence="1 9 14">Porphyrin-containing compound metabolism; protoporphyrin-IX biosynthesis; 5-aminolevulinate from L-glutamyl-tRNA(Glu): step 1/2.</text>
</comment>
<keyword evidence="5 9" id="KW-0560">Oxidoreductase</keyword>
<dbReference type="PANTHER" id="PTHR43013">
    <property type="entry name" value="GLUTAMYL-TRNA REDUCTASE"/>
    <property type="match status" value="1"/>
</dbReference>
<dbReference type="UniPathway" id="UPA00251">
    <property type="reaction ID" value="UER00316"/>
</dbReference>
<protein>
    <recommendedName>
        <fullName evidence="8 9">Glutamyl-tRNA reductase</fullName>
        <shortName evidence="9">GluTR</shortName>
        <ecNumber evidence="3 9">1.2.1.70</ecNumber>
    </recommendedName>
</protein>
<dbReference type="Pfam" id="PF00745">
    <property type="entry name" value="GlutR_dimer"/>
    <property type="match status" value="1"/>
</dbReference>
<feature type="domain" description="Tetrapyrrole biosynthesis glutamyl-tRNA reductase dimerisation" evidence="15">
    <location>
        <begin position="320"/>
        <end position="412"/>
    </location>
</feature>
<dbReference type="InterPro" id="IPR015895">
    <property type="entry name" value="4pyrrol_synth_GluRdtase_N"/>
</dbReference>
<feature type="binding site" evidence="9 11">
    <location>
        <begin position="114"/>
        <end position="116"/>
    </location>
    <ligand>
        <name>substrate</name>
    </ligand>
</feature>
<comment type="catalytic activity">
    <reaction evidence="7 9 14">
        <text>(S)-4-amino-5-oxopentanoate + tRNA(Glu) + NADP(+) = L-glutamyl-tRNA(Glu) + NADPH + H(+)</text>
        <dbReference type="Rhea" id="RHEA:12344"/>
        <dbReference type="Rhea" id="RHEA-COMP:9663"/>
        <dbReference type="Rhea" id="RHEA-COMP:9680"/>
        <dbReference type="ChEBI" id="CHEBI:15378"/>
        <dbReference type="ChEBI" id="CHEBI:57501"/>
        <dbReference type="ChEBI" id="CHEBI:57783"/>
        <dbReference type="ChEBI" id="CHEBI:58349"/>
        <dbReference type="ChEBI" id="CHEBI:78442"/>
        <dbReference type="ChEBI" id="CHEBI:78520"/>
        <dbReference type="EC" id="1.2.1.70"/>
    </reaction>
</comment>
<evidence type="ECO:0000256" key="10">
    <source>
        <dbReference type="PIRSR" id="PIRSR000445-1"/>
    </source>
</evidence>
<reference evidence="18 19" key="1">
    <citation type="submission" date="2015-02" db="EMBL/GenBank/DDBJ databases">
        <title>Whole genome shotgun sequencing of cultured foodborne pathogen.</title>
        <authorList>
            <person name="Timme R."/>
            <person name="Allard M.W."/>
            <person name="Strain E."/>
            <person name="Evans P.S."/>
            <person name="Brown E."/>
        </authorList>
    </citation>
    <scope>NUCLEOTIDE SEQUENCE [LARGE SCALE GENOMIC DNA]</scope>
    <source>
        <strain evidence="18 19">GCSL-TSO-24</strain>
    </source>
</reference>
<keyword evidence="4 9" id="KW-0521">NADP</keyword>
<dbReference type="InterPro" id="IPR018214">
    <property type="entry name" value="GluRdtase_CS"/>
</dbReference>
<evidence type="ECO:0000259" key="16">
    <source>
        <dbReference type="Pfam" id="PF01488"/>
    </source>
</evidence>
<evidence type="ECO:0000256" key="7">
    <source>
        <dbReference type="ARBA" id="ARBA00047464"/>
    </source>
</evidence>
<evidence type="ECO:0000256" key="2">
    <source>
        <dbReference type="ARBA" id="ARBA00005916"/>
    </source>
</evidence>
<feature type="site" description="Important for activity" evidence="9 13">
    <location>
        <position position="99"/>
    </location>
</feature>
<dbReference type="Gene3D" id="3.40.50.720">
    <property type="entry name" value="NAD(P)-binding Rossmann-like Domain"/>
    <property type="match status" value="1"/>
</dbReference>
<evidence type="ECO:0000256" key="3">
    <source>
        <dbReference type="ARBA" id="ARBA00012970"/>
    </source>
</evidence>
<dbReference type="GO" id="GO:0050661">
    <property type="term" value="F:NADP binding"/>
    <property type="evidence" value="ECO:0007669"/>
    <property type="project" value="InterPro"/>
</dbReference>
<dbReference type="GO" id="GO:0019353">
    <property type="term" value="P:protoporphyrinogen IX biosynthetic process from glutamate"/>
    <property type="evidence" value="ECO:0007669"/>
    <property type="project" value="TreeGrafter"/>
</dbReference>
<dbReference type="InterPro" id="IPR036453">
    <property type="entry name" value="GluRdtase_dimer_dom_sf"/>
</dbReference>
<sequence length="420" mass="46684">MTLLALGINHKTAPVALREKVTFSPDSMEAALSNLLEQPSVSGGVVLSTCNRTEIYLSVDEQNDQRDQLIDWLCRYHNINPQELMSSLYWHQDNDAVSHLMRVASGLDSLVLGEPQILGQVKKAFAQSQTHRSLSRELERLFQKSFSVAKRVRTETDIGANAVSVAFAACTLARQIFESLSRLNILLVGAGETIELVARHLNEHGVKHMMIANRTRERARVLAQEVNAEVITLPEIDSRLAEADIVISSTASPLPIIGKGMVERALKARRNRPMLLVDIAVPRDIEADVEKLSNVYLYTVDDLEAIIEHNLAQRQVAAQQAESIVVQESGHFMEWLRAQSAVNTIREYREQAEEIRAAMAAKAVALIQQGHDPEEVINQMSQQLTNRLIHAPTKSLQQAAGDGDTGRLTLLRDSLGLEHH</sequence>
<dbReference type="PATRIC" id="fig|582.24.peg.5039"/>
<feature type="binding site" evidence="9 11">
    <location>
        <position position="109"/>
    </location>
    <ligand>
        <name>substrate</name>
    </ligand>
</feature>
<feature type="active site" description="Nucleophile" evidence="9 10">
    <location>
        <position position="50"/>
    </location>
</feature>
<evidence type="ECO:0000313" key="19">
    <source>
        <dbReference type="Proteomes" id="UP000032582"/>
    </source>
</evidence>
<comment type="function">
    <text evidence="9">Catalyzes the NADPH-dependent reduction of glutamyl-tRNA(Glu) to glutamate 1-semialdehyde (GSA).</text>
</comment>
<evidence type="ECO:0000256" key="11">
    <source>
        <dbReference type="PIRSR" id="PIRSR000445-2"/>
    </source>
</evidence>
<feature type="domain" description="Quinate/shikimate 5-dehydrogenase/glutamyl-tRNA reductase" evidence="16">
    <location>
        <begin position="172"/>
        <end position="306"/>
    </location>
</feature>
<dbReference type="Pfam" id="PF01488">
    <property type="entry name" value="Shikimate_DH"/>
    <property type="match status" value="1"/>
</dbReference>
<name>A0A0D8L5E4_MORMO</name>
<dbReference type="PROSITE" id="PS00747">
    <property type="entry name" value="GLUTR"/>
    <property type="match status" value="1"/>
</dbReference>
<dbReference type="EMBL" id="JZSH01000221">
    <property type="protein sequence ID" value="KJF76954.1"/>
    <property type="molecule type" value="Genomic_DNA"/>
</dbReference>
<gene>
    <name evidence="9 18" type="primary">hemA</name>
    <name evidence="18" type="ORF">UA45_15790</name>
</gene>
<dbReference type="EC" id="1.2.1.70" evidence="3 9"/>
<evidence type="ECO:0000256" key="9">
    <source>
        <dbReference type="HAMAP-Rule" id="MF_00087"/>
    </source>
</evidence>
<evidence type="ECO:0000259" key="17">
    <source>
        <dbReference type="Pfam" id="PF05201"/>
    </source>
</evidence>
<feature type="binding site" evidence="9 12">
    <location>
        <begin position="189"/>
        <end position="194"/>
    </location>
    <ligand>
        <name>NADP(+)</name>
        <dbReference type="ChEBI" id="CHEBI:58349"/>
    </ligand>
</feature>
<organism evidence="18 19">
    <name type="scientific">Morganella morganii</name>
    <name type="common">Proteus morganii</name>
    <dbReference type="NCBI Taxonomy" id="582"/>
    <lineage>
        <taxon>Bacteria</taxon>
        <taxon>Pseudomonadati</taxon>
        <taxon>Pseudomonadota</taxon>
        <taxon>Gammaproteobacteria</taxon>
        <taxon>Enterobacterales</taxon>
        <taxon>Morganellaceae</taxon>
        <taxon>Morganella</taxon>
    </lineage>
</organism>
<evidence type="ECO:0000256" key="8">
    <source>
        <dbReference type="ARBA" id="ARBA00068659"/>
    </source>
</evidence>
<dbReference type="HAMAP" id="MF_00087">
    <property type="entry name" value="Glu_tRNA_reductase"/>
    <property type="match status" value="1"/>
</dbReference>
<dbReference type="InterPro" id="IPR036343">
    <property type="entry name" value="GluRdtase_N_sf"/>
</dbReference>
<feature type="binding site" evidence="9 11">
    <location>
        <position position="120"/>
    </location>
    <ligand>
        <name>substrate</name>
    </ligand>
</feature>
<dbReference type="SUPFAM" id="SSF51735">
    <property type="entry name" value="NAD(P)-binding Rossmann-fold domains"/>
    <property type="match status" value="1"/>
</dbReference>